<evidence type="ECO:0000256" key="15">
    <source>
        <dbReference type="SAM" id="Phobius"/>
    </source>
</evidence>
<evidence type="ECO:0000256" key="4">
    <source>
        <dbReference type="ARBA" id="ARBA00022692"/>
    </source>
</evidence>
<comment type="cofactor">
    <cofactor evidence="13">
        <name>Fe(2+)</name>
        <dbReference type="ChEBI" id="CHEBI:29033"/>
    </cofactor>
</comment>
<feature type="transmembrane region" description="Helical" evidence="15">
    <location>
        <begin position="706"/>
        <end position="727"/>
    </location>
</feature>
<dbReference type="PROSITE" id="PS00476">
    <property type="entry name" value="FATTY_ACID_DESATUR_1"/>
    <property type="match status" value="1"/>
</dbReference>
<keyword evidence="17" id="KW-1185">Reference proteome</keyword>
<evidence type="ECO:0000313" key="18">
    <source>
        <dbReference type="RefSeq" id="XP_027199787.1"/>
    </source>
</evidence>
<dbReference type="InParanoid" id="A0A6P6Y2R0"/>
<dbReference type="RefSeq" id="XP_027199787.1">
    <property type="nucleotide sequence ID" value="XM_027343986.1"/>
</dbReference>
<evidence type="ECO:0000256" key="9">
    <source>
        <dbReference type="ARBA" id="ARBA00023004"/>
    </source>
</evidence>
<dbReference type="OrthoDB" id="10260134at2759"/>
<evidence type="ECO:0000256" key="12">
    <source>
        <dbReference type="ARBA" id="ARBA00023160"/>
    </source>
</evidence>
<evidence type="ECO:0000256" key="13">
    <source>
        <dbReference type="RuleBase" id="RU000581"/>
    </source>
</evidence>
<evidence type="ECO:0000256" key="1">
    <source>
        <dbReference type="ARBA" id="ARBA00004141"/>
    </source>
</evidence>
<sequence>MKKKRTQSNEMPTTATTTTTTITNSENFITKIDRSISSSIIMIDNDDDDIVGDPKRNPILPLSSSLSKLPSVNDDYEQSQQQQQQHLTTNLIIDQNNNKDNLKFKLEQQQQQQLQITIDDNQHQPSVNNNNNNNGQYQMIALNDKHIENDYYDDHDDKLATKVTNSENNHNNNNKNTKKRFKFTIFGYRPEQIKWTNVIWLLFTHTLLIIGYVYVSLYPVKFFTVPWIAMLGVAGGFGVSIGAHRLFAHRSFKARWLLRFGLVLVETLSMNGGCYSYARDHRCHHKFVDTNGDPKNAKRGFFFAHIGWWMLKKHPEVIRMGQKLNHKDLDDEPLIVWQKKLYFPLFLLVSVVVPTLIPVYLWNEDIVISFFMSAVLRTVVVVHHLFTVNSIAHIFGIRPYNKDIGPTESKITMYLSLGEGSHNYHHTFPYDYANCEKKWWEVFNPSTLFVDICSMIGLAYDLKKPSDRVVKGIVSRIGDPRFYEKKLMIQKPMRKRIIQGATDWIIGTVVAGWAIYPPILFKIVTGRPVITNDITINTSIVDGKKNIYKKLYHQFGRLKWSNIIIIITIHTLSMIGFVHLIQNDINRYTFIFSSILGLSSGLGMAVGGHRLWAHRSFKATITLRLILALLQVITMNGSAYSYARDHRTHHKYSDTDQDPKNPSRGLFYSHIGWWMVRKTDRVKMAGSKLNFDDLKADRICWLQHRFYVPLFIVFGLIIPTVLPYFAWNESLWTSFYLCAIIRTTVVLHHLFMVNSIAHFFGHRPYDYRIRPTENRLVIYLSLGEGNHNYHHTFPYDYSSSEKQAWEFFNPSTMFIDLCSVLGMAYDCKKASRQVIDGTIKRKGIPAYFDPPKSLIFRIVNGIFDWILGFIFALWPLIPLIIIKFILGKPVFI</sequence>
<comment type="domain">
    <text evidence="13">The histidine box domains are involved in binding the catalytic metal ions.</text>
</comment>
<dbReference type="KEGG" id="dpte:113793912"/>
<keyword evidence="8 13" id="KW-0560">Oxidoreductase</keyword>
<keyword evidence="5" id="KW-0479">Metal-binding</keyword>
<feature type="transmembrane region" description="Helical" evidence="15">
    <location>
        <begin position="621"/>
        <end position="643"/>
    </location>
</feature>
<evidence type="ECO:0000256" key="10">
    <source>
        <dbReference type="ARBA" id="ARBA00023098"/>
    </source>
</evidence>
<keyword evidence="9" id="KW-0408">Iron</keyword>
<evidence type="ECO:0000256" key="8">
    <source>
        <dbReference type="ARBA" id="ARBA00023002"/>
    </source>
</evidence>
<keyword evidence="12 13" id="KW-0275">Fatty acid biosynthesis</keyword>
<dbReference type="AlphaFoldDB" id="A0A6P6Y2R0"/>
<dbReference type="GO" id="GO:0006636">
    <property type="term" value="P:unsaturated fatty acid biosynthetic process"/>
    <property type="evidence" value="ECO:0007669"/>
    <property type="project" value="TreeGrafter"/>
</dbReference>
<keyword evidence="7 15" id="KW-1133">Transmembrane helix</keyword>
<evidence type="ECO:0000256" key="5">
    <source>
        <dbReference type="ARBA" id="ARBA00022723"/>
    </source>
</evidence>
<accession>A0A6P6Y2R0</accession>
<keyword evidence="3 13" id="KW-0444">Lipid biosynthesis</keyword>
<feature type="transmembrane region" description="Helical" evidence="15">
    <location>
        <begin position="341"/>
        <end position="361"/>
    </location>
</feature>
<evidence type="ECO:0000256" key="14">
    <source>
        <dbReference type="SAM" id="MobiDB-lite"/>
    </source>
</evidence>
<evidence type="ECO:0000256" key="3">
    <source>
        <dbReference type="ARBA" id="ARBA00022516"/>
    </source>
</evidence>
<feature type="domain" description="Fatty acid desaturase" evidence="16">
    <location>
        <begin position="227"/>
        <end position="430"/>
    </location>
</feature>
<feature type="transmembrane region" description="Helical" evidence="15">
    <location>
        <begin position="227"/>
        <end position="247"/>
    </location>
</feature>
<dbReference type="GO" id="GO:0005789">
    <property type="term" value="C:endoplasmic reticulum membrane"/>
    <property type="evidence" value="ECO:0007669"/>
    <property type="project" value="TreeGrafter"/>
</dbReference>
<keyword evidence="6" id="KW-0276">Fatty acid metabolism</keyword>
<organism evidence="17 18">
    <name type="scientific">Dermatophagoides pteronyssinus</name>
    <name type="common">European house dust mite</name>
    <dbReference type="NCBI Taxonomy" id="6956"/>
    <lineage>
        <taxon>Eukaryota</taxon>
        <taxon>Metazoa</taxon>
        <taxon>Ecdysozoa</taxon>
        <taxon>Arthropoda</taxon>
        <taxon>Chelicerata</taxon>
        <taxon>Arachnida</taxon>
        <taxon>Acari</taxon>
        <taxon>Acariformes</taxon>
        <taxon>Sarcoptiformes</taxon>
        <taxon>Astigmata</taxon>
        <taxon>Psoroptidia</taxon>
        <taxon>Analgoidea</taxon>
        <taxon>Pyroglyphidae</taxon>
        <taxon>Dermatophagoidinae</taxon>
        <taxon>Dermatophagoides</taxon>
    </lineage>
</organism>
<evidence type="ECO:0000313" key="17">
    <source>
        <dbReference type="Proteomes" id="UP000515146"/>
    </source>
</evidence>
<feature type="domain" description="Fatty acid desaturase" evidence="16">
    <location>
        <begin position="593"/>
        <end position="795"/>
    </location>
</feature>
<evidence type="ECO:0000256" key="6">
    <source>
        <dbReference type="ARBA" id="ARBA00022832"/>
    </source>
</evidence>
<dbReference type="PRINTS" id="PR00075">
    <property type="entry name" value="FACDDSATRASE"/>
</dbReference>
<feature type="transmembrane region" description="Helical" evidence="15">
    <location>
        <begin position="198"/>
        <end position="215"/>
    </location>
</feature>
<feature type="transmembrane region" description="Helical" evidence="15">
    <location>
        <begin position="560"/>
        <end position="581"/>
    </location>
</feature>
<dbReference type="InterPro" id="IPR001522">
    <property type="entry name" value="FADS-1_CS"/>
</dbReference>
<feature type="transmembrane region" description="Helical" evidence="15">
    <location>
        <begin position="733"/>
        <end position="760"/>
    </location>
</feature>
<feature type="region of interest" description="Disordered" evidence="14">
    <location>
        <begin position="1"/>
        <end position="20"/>
    </location>
</feature>
<dbReference type="Proteomes" id="UP000515146">
    <property type="component" value="Unplaced"/>
</dbReference>
<name>A0A6P6Y2R0_DERPT</name>
<evidence type="ECO:0000256" key="7">
    <source>
        <dbReference type="ARBA" id="ARBA00022989"/>
    </source>
</evidence>
<feature type="transmembrane region" description="Helical" evidence="15">
    <location>
        <begin position="588"/>
        <end position="609"/>
    </location>
</feature>
<dbReference type="CDD" id="cd03505">
    <property type="entry name" value="Delta9-FADS-like"/>
    <property type="match status" value="2"/>
</dbReference>
<dbReference type="GO" id="GO:0005506">
    <property type="term" value="F:iron ion binding"/>
    <property type="evidence" value="ECO:0007669"/>
    <property type="project" value="TreeGrafter"/>
</dbReference>
<feature type="transmembrane region" description="Helical" evidence="15">
    <location>
        <begin position="367"/>
        <end position="388"/>
    </location>
</feature>
<evidence type="ECO:0000259" key="16">
    <source>
        <dbReference type="Pfam" id="PF00487"/>
    </source>
</evidence>
<dbReference type="Pfam" id="PF00487">
    <property type="entry name" value="FA_desaturase"/>
    <property type="match status" value="2"/>
</dbReference>
<comment type="similarity">
    <text evidence="2 13">Belongs to the fatty acid desaturase type 1 family.</text>
</comment>
<feature type="transmembrane region" description="Helical" evidence="15">
    <location>
        <begin position="497"/>
        <end position="516"/>
    </location>
</feature>
<dbReference type="InterPro" id="IPR005804">
    <property type="entry name" value="FA_desaturase_dom"/>
</dbReference>
<gene>
    <name evidence="18" type="primary">LOC113793912</name>
</gene>
<dbReference type="InterPro" id="IPR015876">
    <property type="entry name" value="Acyl-CoA_DS"/>
</dbReference>
<evidence type="ECO:0000256" key="2">
    <source>
        <dbReference type="ARBA" id="ARBA00009295"/>
    </source>
</evidence>
<proteinExistence type="inferred from homology"/>
<comment type="subcellular location">
    <subcellularLocation>
        <location evidence="1">Membrane</location>
        <topology evidence="1">Multi-pass membrane protein</topology>
    </subcellularLocation>
</comment>
<reference evidence="18" key="1">
    <citation type="submission" date="2025-08" db="UniProtKB">
        <authorList>
            <consortium name="RefSeq"/>
        </authorList>
    </citation>
    <scope>IDENTIFICATION</scope>
    <source>
        <strain evidence="18">Airmid</strain>
    </source>
</reference>
<keyword evidence="4 13" id="KW-0812">Transmembrane</keyword>
<dbReference type="GO" id="GO:0004768">
    <property type="term" value="F:stearoyl-CoA 9-desaturase activity"/>
    <property type="evidence" value="ECO:0007669"/>
    <property type="project" value="TreeGrafter"/>
</dbReference>
<dbReference type="PANTHER" id="PTHR11351:SF31">
    <property type="entry name" value="DESATURASE 1, ISOFORM A-RELATED"/>
    <property type="match status" value="1"/>
</dbReference>
<evidence type="ECO:0000256" key="11">
    <source>
        <dbReference type="ARBA" id="ARBA00023136"/>
    </source>
</evidence>
<dbReference type="PANTHER" id="PTHR11351">
    <property type="entry name" value="ACYL-COA DESATURASE"/>
    <property type="match status" value="1"/>
</dbReference>
<protein>
    <submittedName>
        <fullName evidence="18">Uncharacterized protein LOC113793912</fullName>
    </submittedName>
</protein>
<feature type="transmembrane region" description="Helical" evidence="15">
    <location>
        <begin position="862"/>
        <end position="886"/>
    </location>
</feature>
<keyword evidence="10" id="KW-0443">Lipid metabolism</keyword>
<keyword evidence="11 15" id="KW-0472">Membrane</keyword>